<evidence type="ECO:0000256" key="3">
    <source>
        <dbReference type="ARBA" id="ARBA00022598"/>
    </source>
</evidence>
<feature type="binding site" evidence="7">
    <location>
        <position position="182"/>
    </location>
    <ligand>
        <name>L-glutamine</name>
        <dbReference type="ChEBI" id="CHEBI:58359"/>
    </ligand>
</feature>
<evidence type="ECO:0000256" key="9">
    <source>
        <dbReference type="PROSITE-ProRule" id="PRU10139"/>
    </source>
</evidence>
<dbReference type="Proteomes" id="UP000597338">
    <property type="component" value="Unassembled WGS sequence"/>
</dbReference>
<evidence type="ECO:0000259" key="11">
    <source>
        <dbReference type="PROSITE" id="PS50263"/>
    </source>
</evidence>
<dbReference type="Pfam" id="PF02540">
    <property type="entry name" value="NAD_synthase"/>
    <property type="match status" value="1"/>
</dbReference>
<gene>
    <name evidence="7" type="primary">nadE</name>
    <name evidence="12" type="ORF">GCM10011386_06600</name>
</gene>
<keyword evidence="6 7" id="KW-0520">NAD</keyword>
<dbReference type="InterPro" id="IPR022310">
    <property type="entry name" value="NAD/GMP_synthase"/>
</dbReference>
<keyword evidence="3 7" id="KW-0436">Ligase</keyword>
<dbReference type="PROSITE" id="PS50263">
    <property type="entry name" value="CN_HYDROLASE"/>
    <property type="match status" value="1"/>
</dbReference>
<evidence type="ECO:0000256" key="1">
    <source>
        <dbReference type="ARBA" id="ARBA00005188"/>
    </source>
</evidence>
<feature type="binding site" evidence="7">
    <location>
        <position position="403"/>
    </location>
    <ligand>
        <name>ATP</name>
        <dbReference type="ChEBI" id="CHEBI:30616"/>
    </ligand>
</feature>
<feature type="binding site" evidence="7">
    <location>
        <begin position="296"/>
        <end position="303"/>
    </location>
    <ligand>
        <name>ATP</name>
        <dbReference type="ChEBI" id="CHEBI:30616"/>
    </ligand>
</feature>
<feature type="binding site" evidence="7">
    <location>
        <position position="408"/>
    </location>
    <ligand>
        <name>deamido-NAD(+)</name>
        <dbReference type="ChEBI" id="CHEBI:58437"/>
        <note>ligand shared between two neighboring subunits</note>
    </ligand>
</feature>
<feature type="active site" description="For glutaminase activity" evidence="7">
    <location>
        <position position="112"/>
    </location>
</feature>
<feature type="active site" description="Nucleophile; for glutaminase activity" evidence="7">
    <location>
        <position position="148"/>
    </location>
</feature>
<evidence type="ECO:0000313" key="12">
    <source>
        <dbReference type="EMBL" id="GGC17427.1"/>
    </source>
</evidence>
<organism evidence="12 13">
    <name type="scientific">Parapedobacter defluvii</name>
    <dbReference type="NCBI Taxonomy" id="2045106"/>
    <lineage>
        <taxon>Bacteria</taxon>
        <taxon>Pseudomonadati</taxon>
        <taxon>Bacteroidota</taxon>
        <taxon>Sphingobacteriia</taxon>
        <taxon>Sphingobacteriales</taxon>
        <taxon>Sphingobacteriaceae</taxon>
        <taxon>Parapedobacter</taxon>
    </lineage>
</organism>
<dbReference type="InterPro" id="IPR014445">
    <property type="entry name" value="Gln-dep_NAD_synthase"/>
</dbReference>
<evidence type="ECO:0000313" key="13">
    <source>
        <dbReference type="Proteomes" id="UP000597338"/>
    </source>
</evidence>
<keyword evidence="5 7" id="KW-0067">ATP-binding</keyword>
<dbReference type="InterPro" id="IPR014729">
    <property type="entry name" value="Rossmann-like_a/b/a_fold"/>
</dbReference>
<feature type="active site" description="Proton acceptor" evidence="9">
    <location>
        <position position="41"/>
    </location>
</feature>
<evidence type="ECO:0000256" key="6">
    <source>
        <dbReference type="ARBA" id="ARBA00023027"/>
    </source>
</evidence>
<comment type="catalytic activity">
    <reaction evidence="7 8">
        <text>deamido-NAD(+) + L-glutamine + ATP + H2O = L-glutamate + AMP + diphosphate + NAD(+) + H(+)</text>
        <dbReference type="Rhea" id="RHEA:24384"/>
        <dbReference type="ChEBI" id="CHEBI:15377"/>
        <dbReference type="ChEBI" id="CHEBI:15378"/>
        <dbReference type="ChEBI" id="CHEBI:29985"/>
        <dbReference type="ChEBI" id="CHEBI:30616"/>
        <dbReference type="ChEBI" id="CHEBI:33019"/>
        <dbReference type="ChEBI" id="CHEBI:57540"/>
        <dbReference type="ChEBI" id="CHEBI:58359"/>
        <dbReference type="ChEBI" id="CHEBI:58437"/>
        <dbReference type="ChEBI" id="CHEBI:456215"/>
        <dbReference type="EC" id="6.3.5.1"/>
    </reaction>
</comment>
<proteinExistence type="inferred from homology"/>
<comment type="similarity">
    <text evidence="2 7 8">In the C-terminal section; belongs to the NAD synthetase family.</text>
</comment>
<dbReference type="Gene3D" id="3.40.50.620">
    <property type="entry name" value="HUPs"/>
    <property type="match status" value="1"/>
</dbReference>
<feature type="domain" description="CN hydrolase" evidence="11">
    <location>
        <begin position="1"/>
        <end position="252"/>
    </location>
</feature>
<dbReference type="SUPFAM" id="SSF56317">
    <property type="entry name" value="Carbon-nitrogen hydrolase"/>
    <property type="match status" value="1"/>
</dbReference>
<keyword evidence="4 7" id="KW-0547">Nucleotide-binding</keyword>
<protein>
    <recommendedName>
        <fullName evidence="7 8">Glutamine-dependent NAD(+) synthetase</fullName>
        <ecNumber evidence="7 8">6.3.5.1</ecNumber>
    </recommendedName>
    <alternativeName>
        <fullName evidence="7 8">NAD(+) synthase [glutamine-hydrolyzing]</fullName>
    </alternativeName>
</protein>
<dbReference type="Gene3D" id="3.60.110.10">
    <property type="entry name" value="Carbon-nitrogen hydrolase"/>
    <property type="match status" value="1"/>
</dbReference>
<comment type="function">
    <text evidence="7">Catalyzes the ATP-dependent amidation of deamido-NAD to form NAD. Uses L-glutamine as a nitrogen source.</text>
</comment>
<comment type="similarity">
    <text evidence="10">Belongs to the NAD synthetase family.</text>
</comment>
<evidence type="ECO:0000256" key="10">
    <source>
        <dbReference type="RuleBase" id="RU003811"/>
    </source>
</evidence>
<comment type="caution">
    <text evidence="7">Lacks conserved residue(s) required for the propagation of feature annotation.</text>
</comment>
<dbReference type="EC" id="6.3.5.1" evidence="7 8"/>
<dbReference type="NCBIfam" id="NF010588">
    <property type="entry name" value="PRK13981.1"/>
    <property type="match status" value="1"/>
</dbReference>
<accession>A0ABQ1L1G1</accession>
<evidence type="ECO:0000256" key="4">
    <source>
        <dbReference type="ARBA" id="ARBA00022741"/>
    </source>
</evidence>
<feature type="binding site" evidence="7">
    <location>
        <position position="379"/>
    </location>
    <ligand>
        <name>deamido-NAD(+)</name>
        <dbReference type="ChEBI" id="CHEBI:58437"/>
        <note>ligand shared between two neighboring subunits</note>
    </ligand>
</feature>
<dbReference type="PIRSF" id="PIRSF006630">
    <property type="entry name" value="NADS_GAT"/>
    <property type="match status" value="1"/>
</dbReference>
<dbReference type="InterPro" id="IPR003694">
    <property type="entry name" value="NAD_synthase"/>
</dbReference>
<sequence>MIIALAQLNYHIGNFERNHAAIARAIQQAKDRGADLVVFAELAIGGYPAKDLLRSPAFLNRCERALTEIADLCRGIACIIGAPVRNTSGKGKPLYNAALLIADGAVQQVVHKGLLPDYDVFDEYRYFQPTDTFQCITYQNRKIALTICEDLWNIASPKLYRRNPMEVLRGENPDVIINIAASPFSYNHLRERMEVLQSHAKETGAPLLYVNQVGAHADIIFDGRSLVLAPSGDLIDTMASFAEDLKYYELRGKNLTALQDTAAVQPPLDTPLIHQALLLGIRDYFSKSGFRKAVVGLSGGIDSALVAALACEALGPENVMAVLMPSVYSSDHSITDALDLVRNTGCGHEIIPIQPMADAFDQSLSQAFSGLPPDVTEENIQARIRGTILMAFSNKLGYILLNTSNKSEAAVGYGTLYGDMAGALGVIGDIYKTQVYKLAAYINRNREIIPQHTIIKPPSAELRPGQKDSDSLPEYELLDSVLYQYIENEKSAAQIVALGFEEALVQRVLNLVDRAEFKRFQAPPILRVSSKAFGAGRAMPLVAKYPMMG</sequence>
<dbReference type="PANTHER" id="PTHR23090:SF9">
    <property type="entry name" value="GLUTAMINE-DEPENDENT NAD(+) SYNTHETASE"/>
    <property type="match status" value="1"/>
</dbReference>
<evidence type="ECO:0000256" key="5">
    <source>
        <dbReference type="ARBA" id="ARBA00022840"/>
    </source>
</evidence>
<evidence type="ECO:0000256" key="2">
    <source>
        <dbReference type="ARBA" id="ARBA00007145"/>
    </source>
</evidence>
<dbReference type="InterPro" id="IPR003010">
    <property type="entry name" value="C-N_Hydrolase"/>
</dbReference>
<dbReference type="EMBL" id="BMIK01000001">
    <property type="protein sequence ID" value="GGC17427.1"/>
    <property type="molecule type" value="Genomic_DNA"/>
</dbReference>
<feature type="binding site" evidence="7">
    <location>
        <position position="118"/>
    </location>
    <ligand>
        <name>L-glutamine</name>
        <dbReference type="ChEBI" id="CHEBI:58359"/>
    </ligand>
</feature>
<dbReference type="Pfam" id="PF00795">
    <property type="entry name" value="CN_hydrolase"/>
    <property type="match status" value="1"/>
</dbReference>
<dbReference type="RefSeq" id="WP_188747307.1">
    <property type="nucleotide sequence ID" value="NZ_BMIK01000001.1"/>
</dbReference>
<evidence type="ECO:0000256" key="7">
    <source>
        <dbReference type="HAMAP-Rule" id="MF_02090"/>
    </source>
</evidence>
<evidence type="ECO:0000256" key="8">
    <source>
        <dbReference type="PIRNR" id="PIRNR006630"/>
    </source>
</evidence>
<reference evidence="13" key="1">
    <citation type="journal article" date="2019" name="Int. J. Syst. Evol. Microbiol.">
        <title>The Global Catalogue of Microorganisms (GCM) 10K type strain sequencing project: providing services to taxonomists for standard genome sequencing and annotation.</title>
        <authorList>
            <consortium name="The Broad Institute Genomics Platform"/>
            <consortium name="The Broad Institute Genome Sequencing Center for Infectious Disease"/>
            <person name="Wu L."/>
            <person name="Ma J."/>
        </authorList>
    </citation>
    <scope>NUCLEOTIDE SEQUENCE [LARGE SCALE GENOMIC DNA]</scope>
    <source>
        <strain evidence="13">CGMCC 1.15342</strain>
    </source>
</reference>
<keyword evidence="13" id="KW-1185">Reference proteome</keyword>
<dbReference type="HAMAP" id="MF_02090">
    <property type="entry name" value="NadE_glutamine_dep"/>
    <property type="match status" value="1"/>
</dbReference>
<dbReference type="SUPFAM" id="SSF52402">
    <property type="entry name" value="Adenine nucleotide alpha hydrolases-like"/>
    <property type="match status" value="1"/>
</dbReference>
<dbReference type="CDD" id="cd00553">
    <property type="entry name" value="NAD_synthase"/>
    <property type="match status" value="1"/>
</dbReference>
<feature type="binding site" evidence="7">
    <location>
        <position position="518"/>
    </location>
    <ligand>
        <name>deamido-NAD(+)</name>
        <dbReference type="ChEBI" id="CHEBI:58437"/>
        <note>ligand shared between two neighboring subunits</note>
    </ligand>
</feature>
<comment type="caution">
    <text evidence="12">The sequence shown here is derived from an EMBL/GenBank/DDBJ whole genome shotgun (WGS) entry which is preliminary data.</text>
</comment>
<dbReference type="InterPro" id="IPR000132">
    <property type="entry name" value="Nitrilase/CN_hydratase_CS"/>
</dbReference>
<dbReference type="PANTHER" id="PTHR23090">
    <property type="entry name" value="NH 3 /GLUTAMINE-DEPENDENT NAD + SYNTHETASE"/>
    <property type="match status" value="1"/>
</dbReference>
<dbReference type="CDD" id="cd07570">
    <property type="entry name" value="GAT_Gln-NAD-synth"/>
    <property type="match status" value="1"/>
</dbReference>
<dbReference type="NCBIfam" id="TIGR00552">
    <property type="entry name" value="nadE"/>
    <property type="match status" value="1"/>
</dbReference>
<feature type="active site" description="Proton acceptor; for glutaminase activity" evidence="7">
    <location>
        <position position="41"/>
    </location>
</feature>
<name>A0ABQ1L1G1_9SPHI</name>
<dbReference type="InterPro" id="IPR036526">
    <property type="entry name" value="C-N_Hydrolase_sf"/>
</dbReference>
<dbReference type="PROSITE" id="PS00920">
    <property type="entry name" value="NITRIL_CHT_1"/>
    <property type="match status" value="1"/>
</dbReference>
<comment type="pathway">
    <text evidence="1 7 8">Cofactor biosynthesis; NAD(+) biosynthesis; NAD(+) from deamido-NAD(+) (L-Gln route): step 1/1.</text>
</comment>